<evidence type="ECO:0000313" key="1">
    <source>
        <dbReference type="EMBL" id="MBX72255.1"/>
    </source>
</evidence>
<name>A0A2P2QZ57_RHIMU</name>
<dbReference type="EMBL" id="GGEC01091771">
    <property type="protein sequence ID" value="MBX72255.1"/>
    <property type="molecule type" value="Transcribed_RNA"/>
</dbReference>
<sequence length="40" mass="4781">MSYYKIKFKAGTHQLFHPQLRCKLKIEHTKPISPPRICQL</sequence>
<proteinExistence type="predicted"/>
<accession>A0A2P2QZ57</accession>
<protein>
    <submittedName>
        <fullName evidence="1">Uncharacterized protein</fullName>
    </submittedName>
</protein>
<organism evidence="1">
    <name type="scientific">Rhizophora mucronata</name>
    <name type="common">Asiatic mangrove</name>
    <dbReference type="NCBI Taxonomy" id="61149"/>
    <lineage>
        <taxon>Eukaryota</taxon>
        <taxon>Viridiplantae</taxon>
        <taxon>Streptophyta</taxon>
        <taxon>Embryophyta</taxon>
        <taxon>Tracheophyta</taxon>
        <taxon>Spermatophyta</taxon>
        <taxon>Magnoliopsida</taxon>
        <taxon>eudicotyledons</taxon>
        <taxon>Gunneridae</taxon>
        <taxon>Pentapetalae</taxon>
        <taxon>rosids</taxon>
        <taxon>fabids</taxon>
        <taxon>Malpighiales</taxon>
        <taxon>Rhizophoraceae</taxon>
        <taxon>Rhizophora</taxon>
    </lineage>
</organism>
<dbReference type="AlphaFoldDB" id="A0A2P2QZ57"/>
<reference evidence="1" key="1">
    <citation type="submission" date="2018-02" db="EMBL/GenBank/DDBJ databases">
        <title>Rhizophora mucronata_Transcriptome.</title>
        <authorList>
            <person name="Meera S.P."/>
            <person name="Sreeshan A."/>
            <person name="Augustine A."/>
        </authorList>
    </citation>
    <scope>NUCLEOTIDE SEQUENCE</scope>
    <source>
        <tissue evidence="1">Leaf</tissue>
    </source>
</reference>